<evidence type="ECO:0000313" key="3">
    <source>
        <dbReference type="EMBL" id="NGZ90775.1"/>
    </source>
</evidence>
<proteinExistence type="inferred from homology"/>
<keyword evidence="2" id="KW-0472">Membrane</keyword>
<dbReference type="InterPro" id="IPR010131">
    <property type="entry name" value="MdtP/NodT-like"/>
</dbReference>
<name>A0A967AFF2_9FLAO</name>
<evidence type="ECO:0000313" key="4">
    <source>
        <dbReference type="Proteomes" id="UP000643701"/>
    </source>
</evidence>
<dbReference type="Gene3D" id="1.20.1600.10">
    <property type="entry name" value="Outer membrane efflux proteins (OEP)"/>
    <property type="match status" value="1"/>
</dbReference>
<dbReference type="GO" id="GO:0015562">
    <property type="term" value="F:efflux transmembrane transporter activity"/>
    <property type="evidence" value="ECO:0007669"/>
    <property type="project" value="InterPro"/>
</dbReference>
<evidence type="ECO:0000256" key="1">
    <source>
        <dbReference type="ARBA" id="ARBA00007613"/>
    </source>
</evidence>
<dbReference type="Pfam" id="PF02321">
    <property type="entry name" value="OEP"/>
    <property type="match status" value="2"/>
</dbReference>
<keyword evidence="2" id="KW-0812">Transmembrane</keyword>
<keyword evidence="2" id="KW-0564">Palmitate</keyword>
<keyword evidence="2" id="KW-0449">Lipoprotein</keyword>
<dbReference type="InterPro" id="IPR003423">
    <property type="entry name" value="OMP_efflux"/>
</dbReference>
<dbReference type="PANTHER" id="PTHR30203:SF33">
    <property type="entry name" value="BLR4455 PROTEIN"/>
    <property type="match status" value="1"/>
</dbReference>
<dbReference type="Proteomes" id="UP000643701">
    <property type="component" value="Unassembled WGS sequence"/>
</dbReference>
<dbReference type="EMBL" id="JAANAS010000105">
    <property type="protein sequence ID" value="NGZ90775.1"/>
    <property type="molecule type" value="Genomic_DNA"/>
</dbReference>
<sequence>MKKLLIYGFLFTQLLFLKSCFVAKDYERDEALEPDENLFRTDEVEKQKDTTSVARISWREIFTDALLQTHIEEALTNNLDSRIALQQIMVADAYFKEGKAGYLPEINFSGNVNYQNLAPNSQFGDFFNSITQYEAPVNLSWEADVWGKIRSNKRATQAAYLQNVAGHQAIKTELIAQIATLYFQIASLDEQIEITEKTIETRKKSLATTEALKSSGRLTKVAVKQTEAQVYTAEALLFDLKNELRIAENALAILKAEPPHQPERNSLKEQEIGEKIATGIPAQLLRNRPDVVAAEYELINAFELTNVARASLYPSFTLNASAGLQSLSFSDFFSLNSFFYNALSGFTQPVFNRRALRTQLEVAEGQKEQAALRFQQTLLTAGQEVSNAIYSLSVFKERLSIKEKEFKAYQEAFEYSEELLKNGMADYLEVLNAQENMLNTQLEVVTNKLQVLESSVDLYRALGGGWQ</sequence>
<comment type="caution">
    <text evidence="3">The sequence shown here is derived from an EMBL/GenBank/DDBJ whole genome shotgun (WGS) entry which is preliminary data.</text>
</comment>
<accession>A0A967AFF2</accession>
<gene>
    <name evidence="3" type="ORF">G7034_11000</name>
</gene>
<keyword evidence="2" id="KW-1134">Transmembrane beta strand</keyword>
<dbReference type="Gene3D" id="2.20.200.10">
    <property type="entry name" value="Outer membrane efflux proteins (OEP)"/>
    <property type="match status" value="1"/>
</dbReference>
<dbReference type="SUPFAM" id="SSF56954">
    <property type="entry name" value="Outer membrane efflux proteins (OEP)"/>
    <property type="match status" value="1"/>
</dbReference>
<dbReference type="NCBIfam" id="TIGR01845">
    <property type="entry name" value="outer_NodT"/>
    <property type="match status" value="1"/>
</dbReference>
<protein>
    <submittedName>
        <fullName evidence="3">TolC family protein</fullName>
    </submittedName>
</protein>
<keyword evidence="4" id="KW-1185">Reference proteome</keyword>
<reference evidence="3" key="1">
    <citation type="submission" date="2020-03" db="EMBL/GenBank/DDBJ databases">
        <title>Psychroflexus Maritimus sp. nov., isolate from marine sediment.</title>
        <authorList>
            <person name="Zhong Y.-L."/>
        </authorList>
    </citation>
    <scope>NUCLEOTIDE SEQUENCE</scope>
    <source>
        <strain evidence="3">C1</strain>
    </source>
</reference>
<organism evidence="3 4">
    <name type="scientific">Psychroflexus maritimus</name>
    <dbReference type="NCBI Taxonomy" id="2714865"/>
    <lineage>
        <taxon>Bacteria</taxon>
        <taxon>Pseudomonadati</taxon>
        <taxon>Bacteroidota</taxon>
        <taxon>Flavobacteriia</taxon>
        <taxon>Flavobacteriales</taxon>
        <taxon>Flavobacteriaceae</taxon>
        <taxon>Psychroflexus</taxon>
    </lineage>
</organism>
<dbReference type="AlphaFoldDB" id="A0A967AFF2"/>
<dbReference type="RefSeq" id="WP_166401008.1">
    <property type="nucleotide sequence ID" value="NZ_JAANAS010000105.1"/>
</dbReference>
<comment type="subcellular location">
    <subcellularLocation>
        <location evidence="2">Cell membrane</location>
        <topology evidence="2">Lipid-anchor</topology>
    </subcellularLocation>
</comment>
<dbReference type="PANTHER" id="PTHR30203">
    <property type="entry name" value="OUTER MEMBRANE CATION EFFLUX PROTEIN"/>
    <property type="match status" value="1"/>
</dbReference>
<dbReference type="GO" id="GO:0005886">
    <property type="term" value="C:plasma membrane"/>
    <property type="evidence" value="ECO:0007669"/>
    <property type="project" value="UniProtKB-SubCell"/>
</dbReference>
<comment type="similarity">
    <text evidence="1 2">Belongs to the outer membrane factor (OMF) (TC 1.B.17) family.</text>
</comment>
<evidence type="ECO:0000256" key="2">
    <source>
        <dbReference type="RuleBase" id="RU362097"/>
    </source>
</evidence>